<dbReference type="Pfam" id="PF05837">
    <property type="entry name" value="CENP-H"/>
    <property type="match status" value="1"/>
</dbReference>
<evidence type="ECO:0000259" key="9">
    <source>
        <dbReference type="Pfam" id="PF05837"/>
    </source>
</evidence>
<accession>A0A8T3DUU6</accession>
<organism evidence="10 11">
    <name type="scientific">Albula goreensis</name>
    <dbReference type="NCBI Taxonomy" id="1534307"/>
    <lineage>
        <taxon>Eukaryota</taxon>
        <taxon>Metazoa</taxon>
        <taxon>Chordata</taxon>
        <taxon>Craniata</taxon>
        <taxon>Vertebrata</taxon>
        <taxon>Euteleostomi</taxon>
        <taxon>Actinopterygii</taxon>
        <taxon>Neopterygii</taxon>
        <taxon>Teleostei</taxon>
        <taxon>Albuliformes</taxon>
        <taxon>Albulidae</taxon>
        <taxon>Albula</taxon>
    </lineage>
</organism>
<dbReference type="PANTHER" id="PTHR48122">
    <property type="entry name" value="CENTROMERE PROTEIN H"/>
    <property type="match status" value="1"/>
</dbReference>
<gene>
    <name evidence="10" type="ORF">AGOR_G00046950</name>
</gene>
<keyword evidence="3" id="KW-0158">Chromosome</keyword>
<keyword evidence="4" id="KW-0995">Kinetochore</keyword>
<evidence type="ECO:0000256" key="5">
    <source>
        <dbReference type="ARBA" id="ARBA00023242"/>
    </source>
</evidence>
<evidence type="ECO:0000256" key="6">
    <source>
        <dbReference type="ARBA" id="ARBA00023328"/>
    </source>
</evidence>
<sequence>MDICAELQEVSTMLEKVALLGSHAASNGKKESSPTDLLRIKEQMSNQCFEMTVKINAGKSRAGGSSDAEKDESDYEKEIEEAKINHCNKTLALHRMLVWHAVSEQLKHSDTEADALRASISHTLDLSSRILKLQQESSDLHEQLSQLQKEKLELKRLTHERMQELDELHRVRQHPEEGRYSSVLQKGQSVLEKHQKSTTIIQNVLRGVILASRLHWGADPKLRDLALGLDSMPD</sequence>
<dbReference type="InterPro" id="IPR008426">
    <property type="entry name" value="CENP-H_C"/>
</dbReference>
<reference evidence="10" key="1">
    <citation type="submission" date="2021-01" db="EMBL/GenBank/DDBJ databases">
        <authorList>
            <person name="Zahm M."/>
            <person name="Roques C."/>
            <person name="Cabau C."/>
            <person name="Klopp C."/>
            <person name="Donnadieu C."/>
            <person name="Jouanno E."/>
            <person name="Lampietro C."/>
            <person name="Louis A."/>
            <person name="Herpin A."/>
            <person name="Echchiki A."/>
            <person name="Berthelot C."/>
            <person name="Parey E."/>
            <person name="Roest-Crollius H."/>
            <person name="Braasch I."/>
            <person name="Postlethwait J."/>
            <person name="Bobe J."/>
            <person name="Montfort J."/>
            <person name="Bouchez O."/>
            <person name="Begum T."/>
            <person name="Mejri S."/>
            <person name="Adams A."/>
            <person name="Chen W.-J."/>
            <person name="Guiguen Y."/>
        </authorList>
    </citation>
    <scope>NUCLEOTIDE SEQUENCE</scope>
    <source>
        <tissue evidence="10">Blood</tissue>
    </source>
</reference>
<evidence type="ECO:0000256" key="3">
    <source>
        <dbReference type="ARBA" id="ARBA00022454"/>
    </source>
</evidence>
<evidence type="ECO:0000313" key="10">
    <source>
        <dbReference type="EMBL" id="KAI1900140.1"/>
    </source>
</evidence>
<feature type="coiled-coil region" evidence="8">
    <location>
        <begin position="130"/>
        <end position="167"/>
    </location>
</feature>
<evidence type="ECO:0000256" key="2">
    <source>
        <dbReference type="ARBA" id="ARBA00004629"/>
    </source>
</evidence>
<dbReference type="GO" id="GO:0051382">
    <property type="term" value="P:kinetochore assembly"/>
    <property type="evidence" value="ECO:0007669"/>
    <property type="project" value="InterPro"/>
</dbReference>
<feature type="domain" description="Centromere protein H C-terminal" evidence="9">
    <location>
        <begin position="36"/>
        <end position="229"/>
    </location>
</feature>
<evidence type="ECO:0000256" key="8">
    <source>
        <dbReference type="SAM" id="Coils"/>
    </source>
</evidence>
<dbReference type="Proteomes" id="UP000829720">
    <property type="component" value="Unassembled WGS sequence"/>
</dbReference>
<proteinExistence type="inferred from homology"/>
<dbReference type="AlphaFoldDB" id="A0A8T3DUU6"/>
<dbReference type="PANTHER" id="PTHR48122:SF1">
    <property type="entry name" value="CENTROMERE PROTEIN H"/>
    <property type="match status" value="1"/>
</dbReference>
<dbReference type="EMBL" id="JAERUA010000004">
    <property type="protein sequence ID" value="KAI1900140.1"/>
    <property type="molecule type" value="Genomic_DNA"/>
</dbReference>
<keyword evidence="6" id="KW-0137">Centromere</keyword>
<evidence type="ECO:0000256" key="4">
    <source>
        <dbReference type="ARBA" id="ARBA00022838"/>
    </source>
</evidence>
<keyword evidence="8" id="KW-0175">Coiled coil</keyword>
<dbReference type="GO" id="GO:0007059">
    <property type="term" value="P:chromosome segregation"/>
    <property type="evidence" value="ECO:0007669"/>
    <property type="project" value="TreeGrafter"/>
</dbReference>
<dbReference type="GO" id="GO:0007052">
    <property type="term" value="P:mitotic spindle organization"/>
    <property type="evidence" value="ECO:0007669"/>
    <property type="project" value="TreeGrafter"/>
</dbReference>
<comment type="subcellular location">
    <subcellularLocation>
        <location evidence="2">Chromosome</location>
        <location evidence="2">Centromere</location>
        <location evidence="2">Kinetochore</location>
    </subcellularLocation>
    <subcellularLocation>
        <location evidence="1">Nucleus</location>
    </subcellularLocation>
</comment>
<evidence type="ECO:0000256" key="7">
    <source>
        <dbReference type="ARBA" id="ARBA00025735"/>
    </source>
</evidence>
<evidence type="ECO:0000313" key="11">
    <source>
        <dbReference type="Proteomes" id="UP000829720"/>
    </source>
</evidence>
<comment type="similarity">
    <text evidence="7">Belongs to the CENP-H/MCM16 family.</text>
</comment>
<dbReference type="GO" id="GO:0005634">
    <property type="term" value="C:nucleus"/>
    <property type="evidence" value="ECO:0007669"/>
    <property type="project" value="UniProtKB-SubCell"/>
</dbReference>
<keyword evidence="5" id="KW-0539">Nucleus</keyword>
<dbReference type="InterPro" id="IPR040034">
    <property type="entry name" value="CENP-H"/>
</dbReference>
<dbReference type="GO" id="GO:0000776">
    <property type="term" value="C:kinetochore"/>
    <property type="evidence" value="ECO:0007669"/>
    <property type="project" value="UniProtKB-KW"/>
</dbReference>
<comment type="caution">
    <text evidence="10">The sequence shown here is derived from an EMBL/GenBank/DDBJ whole genome shotgun (WGS) entry which is preliminary data.</text>
</comment>
<dbReference type="GO" id="GO:0043515">
    <property type="term" value="F:kinetochore binding"/>
    <property type="evidence" value="ECO:0007669"/>
    <property type="project" value="TreeGrafter"/>
</dbReference>
<evidence type="ECO:0000256" key="1">
    <source>
        <dbReference type="ARBA" id="ARBA00004123"/>
    </source>
</evidence>
<keyword evidence="11" id="KW-1185">Reference proteome</keyword>
<protein>
    <recommendedName>
        <fullName evidence="9">Centromere protein H C-terminal domain-containing protein</fullName>
    </recommendedName>
</protein>
<dbReference type="OrthoDB" id="2274804at2759"/>
<name>A0A8T3DUU6_9TELE</name>